<evidence type="ECO:0000256" key="1">
    <source>
        <dbReference type="ARBA" id="ARBA00004651"/>
    </source>
</evidence>
<feature type="transmembrane region" description="Helical" evidence="8">
    <location>
        <begin position="63"/>
        <end position="83"/>
    </location>
</feature>
<keyword evidence="6 8" id="KW-1133">Transmembrane helix</keyword>
<evidence type="ECO:0000256" key="3">
    <source>
        <dbReference type="ARBA" id="ARBA00022448"/>
    </source>
</evidence>
<keyword evidence="7 8" id="KW-0472">Membrane</keyword>
<dbReference type="SUPFAM" id="SSF81345">
    <property type="entry name" value="ABC transporter involved in vitamin B12 uptake, BtuC"/>
    <property type="match status" value="1"/>
</dbReference>
<sequence>MNTEKKKRIIIVFIFLSILFIFAVLINIVSGSVSFNLKDIWDICIGERTPSTLEYNVLFKIRFPRILAAILFGIALSISGFLLQTFFRNPIAGPYVLGISSGARLFVGFIILTNFTFNIALNSLFLVFLASAIGSLLSMLLVLVFAKRVRDISILIVVGIMIGYIASAGTNFMIAFASDYKIAGLTMWSMGSFSGITWKMIRISSIIIIPSVIGVFCLSKPLQAYLLGENYAKSMGVNIKNFRLVLIFLSSILSACVTGFAGPISFVGIAVPHLTRLTVSTSQPKILIPAVTLMGASFCLLSDYFARTLFAPTELSLSTITSMIGAPIVIWLMVGKNKKYGSI</sequence>
<evidence type="ECO:0000256" key="6">
    <source>
        <dbReference type="ARBA" id="ARBA00022989"/>
    </source>
</evidence>
<evidence type="ECO:0000256" key="5">
    <source>
        <dbReference type="ARBA" id="ARBA00022692"/>
    </source>
</evidence>
<evidence type="ECO:0000256" key="4">
    <source>
        <dbReference type="ARBA" id="ARBA00022475"/>
    </source>
</evidence>
<feature type="transmembrane region" description="Helical" evidence="8">
    <location>
        <begin position="9"/>
        <end position="29"/>
    </location>
</feature>
<dbReference type="Pfam" id="PF01032">
    <property type="entry name" value="FecCD"/>
    <property type="match status" value="1"/>
</dbReference>
<dbReference type="Gene3D" id="1.10.3470.10">
    <property type="entry name" value="ABC transporter involved in vitamin B12 uptake, BtuC"/>
    <property type="match status" value="1"/>
</dbReference>
<feature type="transmembrane region" description="Helical" evidence="8">
    <location>
        <begin position="95"/>
        <end position="117"/>
    </location>
</feature>
<accession>A0A9Q9BIQ7</accession>
<keyword evidence="3" id="KW-0813">Transport</keyword>
<dbReference type="PANTHER" id="PTHR30472">
    <property type="entry name" value="FERRIC ENTEROBACTIN TRANSPORT SYSTEM PERMEASE PROTEIN"/>
    <property type="match status" value="1"/>
</dbReference>
<feature type="transmembrane region" description="Helical" evidence="8">
    <location>
        <begin position="152"/>
        <end position="176"/>
    </location>
</feature>
<keyword evidence="4" id="KW-1003">Cell membrane</keyword>
<dbReference type="PANTHER" id="PTHR30472:SF41">
    <property type="entry name" value="TRANSPORT SYSTEM PERMEASE PROTEIN"/>
    <property type="match status" value="1"/>
</dbReference>
<protein>
    <submittedName>
        <fullName evidence="9">Iron ABC transporter permease</fullName>
    </submittedName>
</protein>
<dbReference type="Proteomes" id="UP001056981">
    <property type="component" value="Chromosome"/>
</dbReference>
<dbReference type="GO" id="GO:0005886">
    <property type="term" value="C:plasma membrane"/>
    <property type="evidence" value="ECO:0007669"/>
    <property type="project" value="UniProtKB-SubCell"/>
</dbReference>
<proteinExistence type="inferred from homology"/>
<organism evidence="9 10">
    <name type="scientific">Treponema denticola</name>
    <dbReference type="NCBI Taxonomy" id="158"/>
    <lineage>
        <taxon>Bacteria</taxon>
        <taxon>Pseudomonadati</taxon>
        <taxon>Spirochaetota</taxon>
        <taxon>Spirochaetia</taxon>
        <taxon>Spirochaetales</taxon>
        <taxon>Treponemataceae</taxon>
        <taxon>Treponema</taxon>
    </lineage>
</organism>
<evidence type="ECO:0000256" key="7">
    <source>
        <dbReference type="ARBA" id="ARBA00023136"/>
    </source>
</evidence>
<evidence type="ECO:0000313" key="10">
    <source>
        <dbReference type="Proteomes" id="UP001056981"/>
    </source>
</evidence>
<dbReference type="RefSeq" id="WP_253717795.1">
    <property type="nucleotide sequence ID" value="NZ_CP051522.1"/>
</dbReference>
<keyword evidence="5 8" id="KW-0812">Transmembrane</keyword>
<evidence type="ECO:0000313" key="9">
    <source>
        <dbReference type="EMBL" id="UTD00805.1"/>
    </source>
</evidence>
<evidence type="ECO:0000256" key="8">
    <source>
        <dbReference type="SAM" id="Phobius"/>
    </source>
</evidence>
<dbReference type="CDD" id="cd06550">
    <property type="entry name" value="TM_ABC_iron-siderophores_like"/>
    <property type="match status" value="1"/>
</dbReference>
<feature type="transmembrane region" description="Helical" evidence="8">
    <location>
        <begin position="244"/>
        <end position="266"/>
    </location>
</feature>
<feature type="transmembrane region" description="Helical" evidence="8">
    <location>
        <begin position="315"/>
        <end position="334"/>
    </location>
</feature>
<feature type="transmembrane region" description="Helical" evidence="8">
    <location>
        <begin position="286"/>
        <end position="306"/>
    </location>
</feature>
<comment type="subcellular location">
    <subcellularLocation>
        <location evidence="1">Cell membrane</location>
        <topology evidence="1">Multi-pass membrane protein</topology>
    </subcellularLocation>
</comment>
<feature type="transmembrane region" description="Helical" evidence="8">
    <location>
        <begin position="196"/>
        <end position="218"/>
    </location>
</feature>
<dbReference type="InterPro" id="IPR000522">
    <property type="entry name" value="ABC_transptr_permease_BtuC"/>
</dbReference>
<gene>
    <name evidence="9" type="ORF">E4N86_08885</name>
</gene>
<dbReference type="GO" id="GO:0033214">
    <property type="term" value="P:siderophore-iron import into cell"/>
    <property type="evidence" value="ECO:0007669"/>
    <property type="project" value="TreeGrafter"/>
</dbReference>
<dbReference type="InterPro" id="IPR037294">
    <property type="entry name" value="ABC_BtuC-like"/>
</dbReference>
<evidence type="ECO:0000256" key="2">
    <source>
        <dbReference type="ARBA" id="ARBA00007935"/>
    </source>
</evidence>
<dbReference type="GO" id="GO:0022857">
    <property type="term" value="F:transmembrane transporter activity"/>
    <property type="evidence" value="ECO:0007669"/>
    <property type="project" value="InterPro"/>
</dbReference>
<dbReference type="EMBL" id="CP051635">
    <property type="protein sequence ID" value="UTD00805.1"/>
    <property type="molecule type" value="Genomic_DNA"/>
</dbReference>
<comment type="similarity">
    <text evidence="2">Belongs to the binding-protein-dependent transport system permease family. FecCD subfamily.</text>
</comment>
<feature type="transmembrane region" description="Helical" evidence="8">
    <location>
        <begin position="123"/>
        <end position="145"/>
    </location>
</feature>
<dbReference type="AlphaFoldDB" id="A0A9Q9BIQ7"/>
<reference evidence="9" key="1">
    <citation type="submission" date="2020-04" db="EMBL/GenBank/DDBJ databases">
        <title>Comparative genomics of oral phylogroup-2 Treponema strains.</title>
        <authorList>
            <person name="Zeng H."/>
            <person name="Chan Y.K."/>
            <person name="Watt R.M."/>
        </authorList>
    </citation>
    <scope>NUCLEOTIDE SEQUENCE</scope>
    <source>
        <strain evidence="9">OMZ 905</strain>
    </source>
</reference>
<name>A0A9Q9BIQ7_TREDN</name>